<feature type="region of interest" description="Disordered" evidence="4">
    <location>
        <begin position="22"/>
        <end position="44"/>
    </location>
</feature>
<evidence type="ECO:0000256" key="4">
    <source>
        <dbReference type="SAM" id="MobiDB-lite"/>
    </source>
</evidence>
<dbReference type="PRINTS" id="PR00038">
    <property type="entry name" value="HTHLUXR"/>
</dbReference>
<gene>
    <name evidence="6" type="ORF">C1O66_18900</name>
</gene>
<evidence type="ECO:0000259" key="5">
    <source>
        <dbReference type="PROSITE" id="PS50043"/>
    </source>
</evidence>
<feature type="domain" description="HTH luxR-type" evidence="5">
    <location>
        <begin position="38"/>
        <end position="103"/>
    </location>
</feature>
<keyword evidence="7" id="KW-1185">Reference proteome</keyword>
<keyword evidence="3" id="KW-0804">Transcription</keyword>
<evidence type="ECO:0000313" key="7">
    <source>
        <dbReference type="Proteomes" id="UP000235916"/>
    </source>
</evidence>
<name>A0A2N8L2A8_9BURK</name>
<evidence type="ECO:0000256" key="3">
    <source>
        <dbReference type="ARBA" id="ARBA00023163"/>
    </source>
</evidence>
<dbReference type="Pfam" id="PF00196">
    <property type="entry name" value="GerE"/>
    <property type="match status" value="1"/>
</dbReference>
<dbReference type="GO" id="GO:0003677">
    <property type="term" value="F:DNA binding"/>
    <property type="evidence" value="ECO:0007669"/>
    <property type="project" value="UniProtKB-KW"/>
</dbReference>
<dbReference type="InterPro" id="IPR000792">
    <property type="entry name" value="Tscrpt_reg_LuxR_C"/>
</dbReference>
<evidence type="ECO:0000256" key="1">
    <source>
        <dbReference type="ARBA" id="ARBA00023015"/>
    </source>
</evidence>
<dbReference type="PANTHER" id="PTHR44688">
    <property type="entry name" value="DNA-BINDING TRANSCRIPTIONAL ACTIVATOR DEVR_DOSR"/>
    <property type="match status" value="1"/>
</dbReference>
<evidence type="ECO:0000313" key="6">
    <source>
        <dbReference type="EMBL" id="PND39840.1"/>
    </source>
</evidence>
<dbReference type="OrthoDB" id="134985at2"/>
<comment type="caution">
    <text evidence="6">The sequence shown here is derived from an EMBL/GenBank/DDBJ whole genome shotgun (WGS) entry which is preliminary data.</text>
</comment>
<dbReference type="InterPro" id="IPR036388">
    <property type="entry name" value="WH-like_DNA-bd_sf"/>
</dbReference>
<dbReference type="SMART" id="SM00421">
    <property type="entry name" value="HTH_LUXR"/>
    <property type="match status" value="1"/>
</dbReference>
<reference evidence="6 7" key="1">
    <citation type="submission" date="2018-01" db="EMBL/GenBank/DDBJ databases">
        <title>Draft genome sequence of Paucibacter aquatile CR182 isolated from freshwater of the Nakdong River.</title>
        <authorList>
            <person name="Choi A."/>
            <person name="Chung E.J."/>
        </authorList>
    </citation>
    <scope>NUCLEOTIDE SEQUENCE [LARGE SCALE GENOMIC DNA]</scope>
    <source>
        <strain evidence="6 7">CR182</strain>
    </source>
</reference>
<dbReference type="GO" id="GO:0006355">
    <property type="term" value="P:regulation of DNA-templated transcription"/>
    <property type="evidence" value="ECO:0007669"/>
    <property type="project" value="InterPro"/>
</dbReference>
<dbReference type="PANTHER" id="PTHR44688:SF16">
    <property type="entry name" value="DNA-BINDING TRANSCRIPTIONAL ACTIVATOR DEVR_DOSR"/>
    <property type="match status" value="1"/>
</dbReference>
<accession>A0A2N8L2A8</accession>
<proteinExistence type="predicted"/>
<dbReference type="Proteomes" id="UP000235916">
    <property type="component" value="Unassembled WGS sequence"/>
</dbReference>
<sequence>MLHLLGYRSLLAARASEPVAPPLLRPAAEPTLPAPGPLSAGAESLTPKEGEILQLLARNYSNKEIAQALGVSAETVKWHLKGLYGKLAAGSRRHAVTKARTLGMLHSSA</sequence>
<dbReference type="InterPro" id="IPR016032">
    <property type="entry name" value="Sig_transdc_resp-reg_C-effctor"/>
</dbReference>
<evidence type="ECO:0000256" key="2">
    <source>
        <dbReference type="ARBA" id="ARBA00023125"/>
    </source>
</evidence>
<keyword evidence="1" id="KW-0805">Transcription regulation</keyword>
<organism evidence="6 7">
    <name type="scientific">Kinneretia aquatilis</name>
    <dbReference type="NCBI Taxonomy" id="2070761"/>
    <lineage>
        <taxon>Bacteria</taxon>
        <taxon>Pseudomonadati</taxon>
        <taxon>Pseudomonadota</taxon>
        <taxon>Betaproteobacteria</taxon>
        <taxon>Burkholderiales</taxon>
        <taxon>Sphaerotilaceae</taxon>
        <taxon>Roseateles</taxon>
    </lineage>
</organism>
<dbReference type="AlphaFoldDB" id="A0A2N8L2A8"/>
<dbReference type="EMBL" id="POSP01000003">
    <property type="protein sequence ID" value="PND39840.1"/>
    <property type="molecule type" value="Genomic_DNA"/>
</dbReference>
<keyword evidence="2" id="KW-0238">DNA-binding</keyword>
<dbReference type="Gene3D" id="1.10.10.10">
    <property type="entry name" value="Winged helix-like DNA-binding domain superfamily/Winged helix DNA-binding domain"/>
    <property type="match status" value="1"/>
</dbReference>
<dbReference type="PROSITE" id="PS50043">
    <property type="entry name" value="HTH_LUXR_2"/>
    <property type="match status" value="1"/>
</dbReference>
<dbReference type="SUPFAM" id="SSF46894">
    <property type="entry name" value="C-terminal effector domain of the bipartite response regulators"/>
    <property type="match status" value="1"/>
</dbReference>
<protein>
    <recommendedName>
        <fullName evidence="5">HTH luxR-type domain-containing protein</fullName>
    </recommendedName>
</protein>
<dbReference type="CDD" id="cd06170">
    <property type="entry name" value="LuxR_C_like"/>
    <property type="match status" value="1"/>
</dbReference>